<gene>
    <name evidence="2" type="ORF">B0H66DRAFT_11007</name>
</gene>
<feature type="compositionally biased region" description="Low complexity" evidence="1">
    <location>
        <begin position="25"/>
        <end position="37"/>
    </location>
</feature>
<evidence type="ECO:0000313" key="3">
    <source>
        <dbReference type="Proteomes" id="UP001283341"/>
    </source>
</evidence>
<evidence type="ECO:0000256" key="1">
    <source>
        <dbReference type="SAM" id="MobiDB-lite"/>
    </source>
</evidence>
<organism evidence="2 3">
    <name type="scientific">Apodospora peruviana</name>
    <dbReference type="NCBI Taxonomy" id="516989"/>
    <lineage>
        <taxon>Eukaryota</taxon>
        <taxon>Fungi</taxon>
        <taxon>Dikarya</taxon>
        <taxon>Ascomycota</taxon>
        <taxon>Pezizomycotina</taxon>
        <taxon>Sordariomycetes</taxon>
        <taxon>Sordariomycetidae</taxon>
        <taxon>Sordariales</taxon>
        <taxon>Lasiosphaeriaceae</taxon>
        <taxon>Apodospora</taxon>
    </lineage>
</organism>
<name>A0AAE0IPZ3_9PEZI</name>
<dbReference type="AlphaFoldDB" id="A0AAE0IPZ3"/>
<sequence length="264" mass="29028">MPSVTQETPAMPSSKKRRRDDIDSNDNNGDSIQIPLSHSSLHNHSHISQSLDNGAPLHHGVTDVRKMMPLPAIKRQRRSISNSPTSATQRQIRAPSLPAPETSFDDRPTPQRTASLAPASLMSRCHICSRKPTKKSDLDSFADCQGCGNRTCFICIRECLDWRPELGHEMTGCDREKLELAPSSTVNQLFSMLDADADANAIQEKISFQLQAAERGYISENSHEPHDSEGWAAKGEHRQVICSKCCVETGAGGDVMCLGCSRFS</sequence>
<feature type="region of interest" description="Disordered" evidence="1">
    <location>
        <begin position="75"/>
        <end position="116"/>
    </location>
</feature>
<proteinExistence type="predicted"/>
<accession>A0AAE0IPZ3</accession>
<feature type="region of interest" description="Disordered" evidence="1">
    <location>
        <begin position="1"/>
        <end position="37"/>
    </location>
</feature>
<dbReference type="EMBL" id="JAUEDM010000001">
    <property type="protein sequence ID" value="KAK3329032.1"/>
    <property type="molecule type" value="Genomic_DNA"/>
</dbReference>
<reference evidence="2" key="2">
    <citation type="submission" date="2023-06" db="EMBL/GenBank/DDBJ databases">
        <authorList>
            <consortium name="Lawrence Berkeley National Laboratory"/>
            <person name="Haridas S."/>
            <person name="Hensen N."/>
            <person name="Bonometti L."/>
            <person name="Westerberg I."/>
            <person name="Brannstrom I.O."/>
            <person name="Guillou S."/>
            <person name="Cros-Aarteil S."/>
            <person name="Calhoun S."/>
            <person name="Kuo A."/>
            <person name="Mondo S."/>
            <person name="Pangilinan J."/>
            <person name="Riley R."/>
            <person name="Labutti K."/>
            <person name="Andreopoulos B."/>
            <person name="Lipzen A."/>
            <person name="Chen C."/>
            <person name="Yanf M."/>
            <person name="Daum C."/>
            <person name="Ng V."/>
            <person name="Clum A."/>
            <person name="Steindorff A."/>
            <person name="Ohm R."/>
            <person name="Martin F."/>
            <person name="Silar P."/>
            <person name="Natvig D."/>
            <person name="Lalanne C."/>
            <person name="Gautier V."/>
            <person name="Ament-Velasquez S.L."/>
            <person name="Kruys A."/>
            <person name="Hutchinson M.I."/>
            <person name="Powell A.J."/>
            <person name="Barry K."/>
            <person name="Miller A.N."/>
            <person name="Grigoriev I.V."/>
            <person name="Debuchy R."/>
            <person name="Gladieux P."/>
            <person name="Thoren M.H."/>
            <person name="Johannesson H."/>
        </authorList>
    </citation>
    <scope>NUCLEOTIDE SEQUENCE</scope>
    <source>
        <strain evidence="2">CBS 118394</strain>
    </source>
</reference>
<reference evidence="2" key="1">
    <citation type="journal article" date="2023" name="Mol. Phylogenet. Evol.">
        <title>Genome-scale phylogeny and comparative genomics of the fungal order Sordariales.</title>
        <authorList>
            <person name="Hensen N."/>
            <person name="Bonometti L."/>
            <person name="Westerberg I."/>
            <person name="Brannstrom I.O."/>
            <person name="Guillou S."/>
            <person name="Cros-Aarteil S."/>
            <person name="Calhoun S."/>
            <person name="Haridas S."/>
            <person name="Kuo A."/>
            <person name="Mondo S."/>
            <person name="Pangilinan J."/>
            <person name="Riley R."/>
            <person name="LaButti K."/>
            <person name="Andreopoulos B."/>
            <person name="Lipzen A."/>
            <person name="Chen C."/>
            <person name="Yan M."/>
            <person name="Daum C."/>
            <person name="Ng V."/>
            <person name="Clum A."/>
            <person name="Steindorff A."/>
            <person name="Ohm R.A."/>
            <person name="Martin F."/>
            <person name="Silar P."/>
            <person name="Natvig D.O."/>
            <person name="Lalanne C."/>
            <person name="Gautier V."/>
            <person name="Ament-Velasquez S.L."/>
            <person name="Kruys A."/>
            <person name="Hutchinson M.I."/>
            <person name="Powell A.J."/>
            <person name="Barry K."/>
            <person name="Miller A.N."/>
            <person name="Grigoriev I.V."/>
            <person name="Debuchy R."/>
            <person name="Gladieux P."/>
            <person name="Hiltunen Thoren M."/>
            <person name="Johannesson H."/>
        </authorList>
    </citation>
    <scope>NUCLEOTIDE SEQUENCE</scope>
    <source>
        <strain evidence="2">CBS 118394</strain>
    </source>
</reference>
<feature type="compositionally biased region" description="Polar residues" evidence="1">
    <location>
        <begin position="79"/>
        <end position="91"/>
    </location>
</feature>
<protein>
    <submittedName>
        <fullName evidence="2">Uncharacterized protein</fullName>
    </submittedName>
</protein>
<keyword evidence="3" id="KW-1185">Reference proteome</keyword>
<evidence type="ECO:0000313" key="2">
    <source>
        <dbReference type="EMBL" id="KAK3329032.1"/>
    </source>
</evidence>
<dbReference type="Proteomes" id="UP001283341">
    <property type="component" value="Unassembled WGS sequence"/>
</dbReference>
<comment type="caution">
    <text evidence="2">The sequence shown here is derived from an EMBL/GenBank/DDBJ whole genome shotgun (WGS) entry which is preliminary data.</text>
</comment>